<keyword evidence="6 7" id="KW-0472">Membrane</keyword>
<keyword evidence="5 7" id="KW-1133">Transmembrane helix</keyword>
<dbReference type="AlphaFoldDB" id="A0A918FG36"/>
<evidence type="ECO:0000256" key="7">
    <source>
        <dbReference type="RuleBase" id="RU367016"/>
    </source>
</evidence>
<dbReference type="EMBL" id="BMQL01000069">
    <property type="protein sequence ID" value="GGR35693.1"/>
    <property type="molecule type" value="Genomic_DNA"/>
</dbReference>
<sequence length="200" mass="22358">MTVWLDSLSPVWLHLTTFVMMFLEGMGIPGIPGVLPMLALAESIHAGQTTLLEAVLWGVAGNWAGSLIGYRLAASALKRLPASWQRVARSPHTARLMTRWGGLLVIISRTFGSLRTPVTLYAGASGYPWRRYLIFSLLGALLHVGVWQTLLWRFGPGILKRFEQAQGQALPYVALLIGAGVLWWVWRWQRGRKQQKLERG</sequence>
<evidence type="ECO:0000256" key="1">
    <source>
        <dbReference type="ARBA" id="ARBA00004651"/>
    </source>
</evidence>
<dbReference type="PANTHER" id="PTHR30353">
    <property type="entry name" value="INNER MEMBRANE PROTEIN DEDA-RELATED"/>
    <property type="match status" value="1"/>
</dbReference>
<feature type="domain" description="VTT" evidence="8">
    <location>
        <begin position="50"/>
        <end position="149"/>
    </location>
</feature>
<evidence type="ECO:0000256" key="5">
    <source>
        <dbReference type="ARBA" id="ARBA00022989"/>
    </source>
</evidence>
<dbReference type="InterPro" id="IPR032816">
    <property type="entry name" value="VTT_dom"/>
</dbReference>
<dbReference type="PANTHER" id="PTHR30353:SF15">
    <property type="entry name" value="INNER MEMBRANE PROTEIN YABI"/>
    <property type="match status" value="1"/>
</dbReference>
<dbReference type="Pfam" id="PF09335">
    <property type="entry name" value="VTT_dom"/>
    <property type="match status" value="1"/>
</dbReference>
<reference evidence="9" key="1">
    <citation type="journal article" date="2014" name="Int. J. Syst. Evol. Microbiol.">
        <title>Complete genome sequence of Corynebacterium casei LMG S-19264T (=DSM 44701T), isolated from a smear-ripened cheese.</title>
        <authorList>
            <consortium name="US DOE Joint Genome Institute (JGI-PGF)"/>
            <person name="Walter F."/>
            <person name="Albersmeier A."/>
            <person name="Kalinowski J."/>
            <person name="Ruckert C."/>
        </authorList>
    </citation>
    <scope>NUCLEOTIDE SEQUENCE</scope>
    <source>
        <strain evidence="9">JCM 31311</strain>
    </source>
</reference>
<name>A0A918FG36_9DEIO</name>
<dbReference type="RefSeq" id="WP_229776642.1">
    <property type="nucleotide sequence ID" value="NZ_BMQL01000069.1"/>
</dbReference>
<feature type="transmembrane region" description="Helical" evidence="7">
    <location>
        <begin position="12"/>
        <end position="39"/>
    </location>
</feature>
<evidence type="ECO:0000256" key="2">
    <source>
        <dbReference type="ARBA" id="ARBA00010792"/>
    </source>
</evidence>
<keyword evidence="3 7" id="KW-1003">Cell membrane</keyword>
<feature type="transmembrane region" description="Helical" evidence="7">
    <location>
        <begin position="132"/>
        <end position="149"/>
    </location>
</feature>
<evidence type="ECO:0000256" key="6">
    <source>
        <dbReference type="ARBA" id="ARBA00023136"/>
    </source>
</evidence>
<proteinExistence type="inferred from homology"/>
<comment type="similarity">
    <text evidence="2 7">Belongs to the DedA family.</text>
</comment>
<dbReference type="GO" id="GO:0005886">
    <property type="term" value="C:plasma membrane"/>
    <property type="evidence" value="ECO:0007669"/>
    <property type="project" value="UniProtKB-SubCell"/>
</dbReference>
<keyword evidence="4 7" id="KW-0812">Transmembrane</keyword>
<evidence type="ECO:0000256" key="4">
    <source>
        <dbReference type="ARBA" id="ARBA00022692"/>
    </source>
</evidence>
<organism evidence="9 10">
    <name type="scientific">Deinococcus ruber</name>
    <dbReference type="NCBI Taxonomy" id="1848197"/>
    <lineage>
        <taxon>Bacteria</taxon>
        <taxon>Thermotogati</taxon>
        <taxon>Deinococcota</taxon>
        <taxon>Deinococci</taxon>
        <taxon>Deinococcales</taxon>
        <taxon>Deinococcaceae</taxon>
        <taxon>Deinococcus</taxon>
    </lineage>
</organism>
<keyword evidence="10" id="KW-1185">Reference proteome</keyword>
<evidence type="ECO:0000256" key="3">
    <source>
        <dbReference type="ARBA" id="ARBA00022475"/>
    </source>
</evidence>
<dbReference type="InterPro" id="IPR032818">
    <property type="entry name" value="DedA-like"/>
</dbReference>
<comment type="subcellular location">
    <subcellularLocation>
        <location evidence="1 7">Cell membrane</location>
        <topology evidence="1 7">Multi-pass membrane protein</topology>
    </subcellularLocation>
</comment>
<evidence type="ECO:0000313" key="9">
    <source>
        <dbReference type="EMBL" id="GGR35693.1"/>
    </source>
</evidence>
<evidence type="ECO:0000313" key="10">
    <source>
        <dbReference type="Proteomes" id="UP000603865"/>
    </source>
</evidence>
<gene>
    <name evidence="9" type="ORF">GCM10008957_51950</name>
</gene>
<evidence type="ECO:0000259" key="8">
    <source>
        <dbReference type="Pfam" id="PF09335"/>
    </source>
</evidence>
<reference evidence="9" key="2">
    <citation type="submission" date="2020-09" db="EMBL/GenBank/DDBJ databases">
        <authorList>
            <person name="Sun Q."/>
            <person name="Ohkuma M."/>
        </authorList>
    </citation>
    <scope>NUCLEOTIDE SEQUENCE</scope>
    <source>
        <strain evidence="9">JCM 31311</strain>
    </source>
</reference>
<dbReference type="Proteomes" id="UP000603865">
    <property type="component" value="Unassembled WGS sequence"/>
</dbReference>
<protein>
    <submittedName>
        <fullName evidence="9">Alkaline phosphatase</fullName>
    </submittedName>
</protein>
<feature type="transmembrane region" description="Helical" evidence="7">
    <location>
        <begin position="51"/>
        <end position="73"/>
    </location>
</feature>
<accession>A0A918FG36</accession>
<comment type="caution">
    <text evidence="9">The sequence shown here is derived from an EMBL/GenBank/DDBJ whole genome shotgun (WGS) entry which is preliminary data.</text>
</comment>
<feature type="transmembrane region" description="Helical" evidence="7">
    <location>
        <begin position="169"/>
        <end position="186"/>
    </location>
</feature>